<dbReference type="Proteomes" id="UP001240150">
    <property type="component" value="Chromosome"/>
</dbReference>
<dbReference type="Gene3D" id="3.40.50.300">
    <property type="entry name" value="P-loop containing nucleotide triphosphate hydrolases"/>
    <property type="match status" value="1"/>
</dbReference>
<evidence type="ECO:0000256" key="1">
    <source>
        <dbReference type="ARBA" id="ARBA00022741"/>
    </source>
</evidence>
<dbReference type="PROSITE" id="PS51194">
    <property type="entry name" value="HELICASE_CTER"/>
    <property type="match status" value="1"/>
</dbReference>
<dbReference type="InterPro" id="IPR001650">
    <property type="entry name" value="Helicase_C-like"/>
</dbReference>
<keyword evidence="2" id="KW-0378">Hydrolase</keyword>
<accession>A0ABY8WTB6</accession>
<dbReference type="InterPro" id="IPR027417">
    <property type="entry name" value="P-loop_NTPase"/>
</dbReference>
<keyword evidence="1" id="KW-0547">Nucleotide-binding</keyword>
<name>A0ABY8WTB6_9ACTN</name>
<dbReference type="InterPro" id="IPR049730">
    <property type="entry name" value="SNF2/RAD54-like_C"/>
</dbReference>
<dbReference type="CDD" id="cd18793">
    <property type="entry name" value="SF2_C_SNF"/>
    <property type="match status" value="1"/>
</dbReference>
<evidence type="ECO:0000259" key="4">
    <source>
        <dbReference type="PROSITE" id="PS51194"/>
    </source>
</evidence>
<dbReference type="Pfam" id="PF00271">
    <property type="entry name" value="Helicase_C"/>
    <property type="match status" value="1"/>
</dbReference>
<dbReference type="PANTHER" id="PTHR45626:SF12">
    <property type="entry name" value="DNA REPAIR PROTEIN RAD16"/>
    <property type="match status" value="1"/>
</dbReference>
<keyword evidence="6" id="KW-1185">Reference proteome</keyword>
<proteinExistence type="predicted"/>
<reference evidence="5 6" key="1">
    <citation type="submission" date="2023-06" db="EMBL/GenBank/DDBJ databases">
        <authorList>
            <person name="Yushchuk O."/>
            <person name="Binda E."/>
            <person name="Ruckert-Reed C."/>
            <person name="Fedorenko V."/>
            <person name="Kalinowski J."/>
            <person name="Marinelli F."/>
        </authorList>
    </citation>
    <scope>NUCLEOTIDE SEQUENCE [LARGE SCALE GENOMIC DNA]</scope>
    <source>
        <strain evidence="5 6">NRRL 3884</strain>
    </source>
</reference>
<dbReference type="EMBL" id="CP126980">
    <property type="protein sequence ID" value="WIN00683.1"/>
    <property type="molecule type" value="Genomic_DNA"/>
</dbReference>
<protein>
    <submittedName>
        <fullName evidence="5">C-terminal helicase domain-containing protein</fullName>
    </submittedName>
</protein>
<evidence type="ECO:0000313" key="5">
    <source>
        <dbReference type="EMBL" id="WIN00683.1"/>
    </source>
</evidence>
<dbReference type="SUPFAM" id="SSF52540">
    <property type="entry name" value="P-loop containing nucleoside triphosphate hydrolases"/>
    <property type="match status" value="1"/>
</dbReference>
<evidence type="ECO:0000256" key="2">
    <source>
        <dbReference type="ARBA" id="ARBA00022801"/>
    </source>
</evidence>
<dbReference type="SMART" id="SM00490">
    <property type="entry name" value="HELICc"/>
    <property type="match status" value="1"/>
</dbReference>
<dbReference type="GO" id="GO:0004386">
    <property type="term" value="F:helicase activity"/>
    <property type="evidence" value="ECO:0007669"/>
    <property type="project" value="UniProtKB-KW"/>
</dbReference>
<dbReference type="PANTHER" id="PTHR45626">
    <property type="entry name" value="TRANSCRIPTION TERMINATION FACTOR 2-RELATED"/>
    <property type="match status" value="1"/>
</dbReference>
<dbReference type="InterPro" id="IPR050628">
    <property type="entry name" value="SNF2_RAD54_helicase_TF"/>
</dbReference>
<organism evidence="5 6">
    <name type="scientific">Actinoplanes oblitus</name>
    <dbReference type="NCBI Taxonomy" id="3040509"/>
    <lineage>
        <taxon>Bacteria</taxon>
        <taxon>Bacillati</taxon>
        <taxon>Actinomycetota</taxon>
        <taxon>Actinomycetes</taxon>
        <taxon>Micromonosporales</taxon>
        <taxon>Micromonosporaceae</taxon>
        <taxon>Actinoplanes</taxon>
    </lineage>
</organism>
<sequence>MVFSQFTRFLGAARDRLEHAGIACVYLDGTTRNRKRVIEEFKTGAAPVFLISLKAGGFGLNLTEADYCILLDPWWNPAAEAQAVDRAHRIGQTRNVMVYRLVARNTIEEKVMALQARKAELFAGVMDGGEFASAGLTAADIRELLS</sequence>
<keyword evidence="5" id="KW-0347">Helicase</keyword>
<gene>
    <name evidence="5" type="ORF">ACTOB_000476</name>
</gene>
<evidence type="ECO:0000256" key="3">
    <source>
        <dbReference type="ARBA" id="ARBA00022840"/>
    </source>
</evidence>
<keyword evidence="3" id="KW-0067">ATP-binding</keyword>
<evidence type="ECO:0000313" key="6">
    <source>
        <dbReference type="Proteomes" id="UP001240150"/>
    </source>
</evidence>
<feature type="domain" description="Helicase C-terminal" evidence="4">
    <location>
        <begin position="1"/>
        <end position="137"/>
    </location>
</feature>